<evidence type="ECO:0000313" key="2">
    <source>
        <dbReference type="Proteomes" id="UP000729701"/>
    </source>
</evidence>
<proteinExistence type="predicted"/>
<protein>
    <submittedName>
        <fullName evidence="1">Uncharacterized protein</fullName>
    </submittedName>
</protein>
<reference evidence="1" key="1">
    <citation type="submission" date="2021-05" db="EMBL/GenBank/DDBJ databases">
        <authorList>
            <person name="Pietrasiak N."/>
            <person name="Ward R."/>
            <person name="Stajich J.E."/>
            <person name="Kurbessoian T."/>
        </authorList>
    </citation>
    <scope>NUCLEOTIDE SEQUENCE</scope>
    <source>
        <strain evidence="1">GSE-NOS-MK-12-04C</strain>
    </source>
</reference>
<reference evidence="1" key="2">
    <citation type="journal article" date="2022" name="Microbiol. Resour. Announc.">
        <title>Metagenome Sequencing to Explore Phylogenomics of Terrestrial Cyanobacteria.</title>
        <authorList>
            <person name="Ward R.D."/>
            <person name="Stajich J.E."/>
            <person name="Johansen J.R."/>
            <person name="Huntemann M."/>
            <person name="Clum A."/>
            <person name="Foster B."/>
            <person name="Foster B."/>
            <person name="Roux S."/>
            <person name="Palaniappan K."/>
            <person name="Varghese N."/>
            <person name="Mukherjee S."/>
            <person name="Reddy T.B.K."/>
            <person name="Daum C."/>
            <person name="Copeland A."/>
            <person name="Chen I.A."/>
            <person name="Ivanova N.N."/>
            <person name="Kyrpides N.C."/>
            <person name="Shapiro N."/>
            <person name="Eloe-Fadrosh E.A."/>
            <person name="Pietrasiak N."/>
        </authorList>
    </citation>
    <scope>NUCLEOTIDE SEQUENCE</scope>
    <source>
        <strain evidence="1">GSE-NOS-MK-12-04C</strain>
    </source>
</reference>
<dbReference type="AlphaFoldDB" id="A0A951QSJ6"/>
<dbReference type="EMBL" id="JAHHGZ010000043">
    <property type="protein sequence ID" value="MBW4671359.1"/>
    <property type="molecule type" value="Genomic_DNA"/>
</dbReference>
<comment type="caution">
    <text evidence="1">The sequence shown here is derived from an EMBL/GenBank/DDBJ whole genome shotgun (WGS) entry which is preliminary data.</text>
</comment>
<name>A0A951QSJ6_9CYAN</name>
<evidence type="ECO:0000313" key="1">
    <source>
        <dbReference type="EMBL" id="MBW4671359.1"/>
    </source>
</evidence>
<dbReference type="Proteomes" id="UP000729701">
    <property type="component" value="Unassembled WGS sequence"/>
</dbReference>
<sequence length="47" mass="5517">MSLELQDEYAQALDNLVLALQNSYERSSSSVINDQKWYPGRICFYAW</sequence>
<accession>A0A951QSJ6</accession>
<gene>
    <name evidence="1" type="ORF">KME60_29045</name>
</gene>
<organism evidence="1 2">
    <name type="scientific">Cyanomargarita calcarea GSE-NOS-MK-12-04C</name>
    <dbReference type="NCBI Taxonomy" id="2839659"/>
    <lineage>
        <taxon>Bacteria</taxon>
        <taxon>Bacillati</taxon>
        <taxon>Cyanobacteriota</taxon>
        <taxon>Cyanophyceae</taxon>
        <taxon>Nostocales</taxon>
        <taxon>Cyanomargaritaceae</taxon>
        <taxon>Cyanomargarita</taxon>
    </lineage>
</organism>